<gene>
    <name evidence="5" type="ORF">METZ01_LOCUS171580</name>
</gene>
<evidence type="ECO:0000313" key="5">
    <source>
        <dbReference type="EMBL" id="SVB18726.1"/>
    </source>
</evidence>
<dbReference type="Gene3D" id="2.30.120.10">
    <property type="match status" value="1"/>
</dbReference>
<dbReference type="Gene3D" id="1.10.1400.10">
    <property type="match status" value="1"/>
</dbReference>
<evidence type="ECO:0000256" key="1">
    <source>
        <dbReference type="ARBA" id="ARBA00006586"/>
    </source>
</evidence>
<dbReference type="InterPro" id="IPR023343">
    <property type="entry name" value="Penicillin_amidase_dom1"/>
</dbReference>
<dbReference type="GO" id="GO:0016811">
    <property type="term" value="F:hydrolase activity, acting on carbon-nitrogen (but not peptide) bonds, in linear amides"/>
    <property type="evidence" value="ECO:0007669"/>
    <property type="project" value="InterPro"/>
</dbReference>
<dbReference type="EMBL" id="UINC01031922">
    <property type="protein sequence ID" value="SVB18726.1"/>
    <property type="molecule type" value="Genomic_DNA"/>
</dbReference>
<evidence type="ECO:0000256" key="3">
    <source>
        <dbReference type="ARBA" id="ARBA00022801"/>
    </source>
</evidence>
<dbReference type="GO" id="GO:0017000">
    <property type="term" value="P:antibiotic biosynthetic process"/>
    <property type="evidence" value="ECO:0007669"/>
    <property type="project" value="InterPro"/>
</dbReference>
<dbReference type="Gene3D" id="3.60.20.10">
    <property type="entry name" value="Glutamine Phosphoribosylpyrophosphate, subunit 1, domain 1"/>
    <property type="match status" value="1"/>
</dbReference>
<proteinExistence type="inferred from homology"/>
<keyword evidence="2" id="KW-0732">Signal</keyword>
<keyword evidence="4" id="KW-0865">Zymogen</keyword>
<organism evidence="5">
    <name type="scientific">marine metagenome</name>
    <dbReference type="NCBI Taxonomy" id="408172"/>
    <lineage>
        <taxon>unclassified sequences</taxon>
        <taxon>metagenomes</taxon>
        <taxon>ecological metagenomes</taxon>
    </lineage>
</organism>
<dbReference type="AlphaFoldDB" id="A0A382BY34"/>
<sequence length="678" mass="76863">PMFTSAVFLIMILIWTWLHHPLPQYEGKKRLPEVTDTVDVFTDDYGVHHVFAKNEADLFFTAGYLAARERLFQLSTVALAVRGELSSAFGDEYLGTDIYLRTWRIHATAKNIVAEMAPENKLIFEAFCNGINKHIDEIKNDLPIEFKILGIKPPHWDPSIVAGYARMMAHELQGSWEPEIVFGAVLKYFGEEKLAELIPGYTKNKPTIAKNSYEHLKPVFDEIIAQEFSLRDLFGKRNSDIGSNNWVVSGRRTASGKPLLANDPHLAYTQPPRWFEIHLKGGRFNVSGVCIAGIPLPVLGQNERVAWGFTNSMVDDLDFFVETINPDNPHEYKSGDKWLSMEQIKEKIPLKDGRDTTIIVRKTHHGPIVSDIHGLLKGKDVAMSMSWTGHWLTTEMDAWVKINTMENWDDFSEGARLFGVPGQNIVYADVDGNIGWRPAVYVPIRKDAFSLIPRPGHDPAYDWKGKVPFEEMPFLYNPEKGYISTANNKTIGDEFPYYISGLWADPSRAEQIVKRLDEMDSATIDDMKSIQLDHTSPFAIEILPYLLAVETGTETGNIKKAFDYLREWDGVEGVDSKAALLFHAIMRNFVLNLYEDELSFLGENYLEAYTGLKYLVHRRIREVLKTGKSSWIDDVSTTDKTETLNEIIVSSVIAGVKEVEDSYGVNSSNWEWGDAHTL</sequence>
<feature type="non-terminal residue" evidence="5">
    <location>
        <position position="1"/>
    </location>
</feature>
<dbReference type="SUPFAM" id="SSF56235">
    <property type="entry name" value="N-terminal nucleophile aminohydrolases (Ntn hydrolases)"/>
    <property type="match status" value="1"/>
</dbReference>
<dbReference type="CDD" id="cd03747">
    <property type="entry name" value="Ntn_PGA_like"/>
    <property type="match status" value="1"/>
</dbReference>
<dbReference type="InterPro" id="IPR014395">
    <property type="entry name" value="Pen/GL7ACA/AHL_acylase"/>
</dbReference>
<evidence type="ECO:0000256" key="4">
    <source>
        <dbReference type="ARBA" id="ARBA00023145"/>
    </source>
</evidence>
<name>A0A382BY34_9ZZZZ</name>
<dbReference type="Pfam" id="PF01804">
    <property type="entry name" value="Penicil_amidase"/>
    <property type="match status" value="1"/>
</dbReference>
<dbReference type="Gene3D" id="1.10.439.10">
    <property type="entry name" value="Penicillin Amidohydrolase, domain 1"/>
    <property type="match status" value="1"/>
</dbReference>
<dbReference type="PANTHER" id="PTHR34218:SF3">
    <property type="entry name" value="ACYL-HOMOSERINE LACTONE ACYLASE PVDQ"/>
    <property type="match status" value="1"/>
</dbReference>
<dbReference type="InterPro" id="IPR043147">
    <property type="entry name" value="Penicillin_amidase_A-knob"/>
</dbReference>
<accession>A0A382BY34</accession>
<comment type="similarity">
    <text evidence="1">Belongs to the peptidase S45 family.</text>
</comment>
<dbReference type="PIRSF" id="PIRSF001227">
    <property type="entry name" value="Pen_acylase"/>
    <property type="match status" value="1"/>
</dbReference>
<evidence type="ECO:0000256" key="2">
    <source>
        <dbReference type="ARBA" id="ARBA00022729"/>
    </source>
</evidence>
<reference evidence="5" key="1">
    <citation type="submission" date="2018-05" db="EMBL/GenBank/DDBJ databases">
        <authorList>
            <person name="Lanie J.A."/>
            <person name="Ng W.-L."/>
            <person name="Kazmierczak K.M."/>
            <person name="Andrzejewski T.M."/>
            <person name="Davidsen T.M."/>
            <person name="Wayne K.J."/>
            <person name="Tettelin H."/>
            <person name="Glass J.I."/>
            <person name="Rusch D."/>
            <person name="Podicherti R."/>
            <person name="Tsui H.-C.T."/>
            <person name="Winkler M.E."/>
        </authorList>
    </citation>
    <scope>NUCLEOTIDE SEQUENCE</scope>
</reference>
<dbReference type="InterPro" id="IPR029055">
    <property type="entry name" value="Ntn_hydrolases_N"/>
</dbReference>
<feature type="non-terminal residue" evidence="5">
    <location>
        <position position="678"/>
    </location>
</feature>
<evidence type="ECO:0008006" key="6">
    <source>
        <dbReference type="Google" id="ProtNLM"/>
    </source>
</evidence>
<keyword evidence="3" id="KW-0378">Hydrolase</keyword>
<dbReference type="PANTHER" id="PTHR34218">
    <property type="entry name" value="PEPTIDASE S45 PENICILLIN AMIDASE"/>
    <property type="match status" value="1"/>
</dbReference>
<dbReference type="InterPro" id="IPR043146">
    <property type="entry name" value="Penicillin_amidase_N_B-knob"/>
</dbReference>
<dbReference type="InterPro" id="IPR002692">
    <property type="entry name" value="S45"/>
</dbReference>
<protein>
    <recommendedName>
        <fullName evidence="6">Penicillin acylase family protein</fullName>
    </recommendedName>
</protein>